<evidence type="ECO:0000256" key="15">
    <source>
        <dbReference type="ARBA" id="ARBA00060311"/>
    </source>
</evidence>
<evidence type="ECO:0000313" key="25">
    <source>
        <dbReference type="Proteomes" id="UP000719412"/>
    </source>
</evidence>
<comment type="similarity">
    <text evidence="4 19">Belongs to the SINA (Seven in absentia) family.</text>
</comment>
<dbReference type="CDD" id="cd16751">
    <property type="entry name" value="RING-HC_SIAH1"/>
    <property type="match status" value="1"/>
</dbReference>
<keyword evidence="13 20" id="KW-0472">Membrane</keyword>
<evidence type="ECO:0000256" key="11">
    <source>
        <dbReference type="ARBA" id="ARBA00022833"/>
    </source>
</evidence>
<feature type="transmembrane region" description="Helical" evidence="20">
    <location>
        <begin position="439"/>
        <end position="459"/>
    </location>
</feature>
<comment type="similarity">
    <text evidence="18">Belongs to the MSL2 family.</text>
</comment>
<dbReference type="Proteomes" id="UP000719412">
    <property type="component" value="Unassembled WGS sequence"/>
</dbReference>
<evidence type="ECO:0000256" key="14">
    <source>
        <dbReference type="ARBA" id="ARBA00023305"/>
    </source>
</evidence>
<dbReference type="GO" id="GO:0007601">
    <property type="term" value="P:visual perception"/>
    <property type="evidence" value="ECO:0007669"/>
    <property type="project" value="UniProtKB-KW"/>
</dbReference>
<dbReference type="InterPro" id="IPR033467">
    <property type="entry name" value="Tesmin/TSO1-like_CXC"/>
</dbReference>
<comment type="function">
    <text evidence="15">E3 ubiquitin-protein ligase that is required for specification of R7 photoreceptor cell fate in the eye by mediating the ubiquitination and subsequent proteasomal degradation of Tramtrack (ttk). E3 Ubiquitin ligases accept ubiquitin from an E2 ubiquitin-conjugating enzyme in the form of a thioester and then directly transfers the ubiquitin to targeted substrates. Acts via the formation of a complex with ebi and phyl that ubiquitinates the transcription repressor ttk, a general inhibitor of photoreceptor differentiation, in a subset of photoreceptor cells in the eye, leading to the differentiation of cells into neurons. Also involved in external sensory organ development.</text>
</comment>
<dbReference type="GO" id="GO:0061630">
    <property type="term" value="F:ubiquitin protein ligase activity"/>
    <property type="evidence" value="ECO:0007669"/>
    <property type="project" value="UniProtKB-EC"/>
</dbReference>
<dbReference type="InterPro" id="IPR004841">
    <property type="entry name" value="AA-permease/SLC12A_dom"/>
</dbReference>
<dbReference type="InterPro" id="IPR001841">
    <property type="entry name" value="Znf_RING"/>
</dbReference>
<dbReference type="Pfam" id="PF21362">
    <property type="entry name" value="Sina_RING"/>
    <property type="match status" value="1"/>
</dbReference>
<dbReference type="UniPathway" id="UPA00143"/>
<dbReference type="GO" id="GO:0016567">
    <property type="term" value="P:protein ubiquitination"/>
    <property type="evidence" value="ECO:0007669"/>
    <property type="project" value="UniProtKB-UniPathway"/>
</dbReference>
<keyword evidence="25" id="KW-1185">Reference proteome</keyword>
<evidence type="ECO:0000256" key="19">
    <source>
        <dbReference type="RuleBase" id="RU201113"/>
    </source>
</evidence>
<evidence type="ECO:0000256" key="17">
    <source>
        <dbReference type="PROSITE-ProRule" id="PRU00455"/>
    </source>
</evidence>
<dbReference type="InterPro" id="IPR013083">
    <property type="entry name" value="Znf_RING/FYVE/PHD"/>
</dbReference>
<dbReference type="PANTHER" id="PTHR45877:SF2">
    <property type="entry name" value="E3 UBIQUITIN-PROTEIN LIGASE SINA-RELATED"/>
    <property type="match status" value="1"/>
</dbReference>
<comment type="subunit">
    <text evidence="16">Component of some E3 complex at least composed of sina, ebi and phyl. Interacts with eff.</text>
</comment>
<keyword evidence="14" id="KW-0844">Vision</keyword>
<dbReference type="PROSITE" id="PS50089">
    <property type="entry name" value="ZF_RING_2"/>
    <property type="match status" value="1"/>
</dbReference>
<dbReference type="Gene3D" id="3.30.40.10">
    <property type="entry name" value="Zinc/RING finger domain, C3HC4 (zinc finger)"/>
    <property type="match status" value="2"/>
</dbReference>
<dbReference type="Gene3D" id="2.60.210.10">
    <property type="entry name" value="Apoptosis, Tumor Necrosis Factor Receptor Associated Protein 2, Chain A"/>
    <property type="match status" value="1"/>
</dbReference>
<keyword evidence="18" id="KW-0539">Nucleus</keyword>
<evidence type="ECO:0000259" key="23">
    <source>
        <dbReference type="PROSITE" id="PS52051"/>
    </source>
</evidence>
<dbReference type="Pfam" id="PF16682">
    <property type="entry name" value="MSL2-CXC"/>
    <property type="match status" value="1"/>
</dbReference>
<keyword evidence="6" id="KW-0808">Transferase</keyword>
<sequence length="1238" mass="137619">MSHFNRVHRFYSTVYTFMPVVPLQYIPIAINQTPYNIMAQVIGHKRRGISSGETSASSSSTCQLPTLPGGTTPGTLTDELAALFECPVCFEIVLPPIMQCQVGHLVCASCRPKLSCCPTCRGTLGKARISVRSTQILIRMYVLSFLTGNIRNLAMEKVANNLMFPCKHKSTGCRMSLGLNEKAEHEEICEFRPYSCPCPGASCSWQGQLDKVMVHLQHSHKNITTLNGEDIVFLATEINLAGAVDWVMMQSCFGHHFMLVLEKQEKNDGHTQFFAIVQLIGSRKQAEHFAYRLELNGNRRRLIWEAMPRSSHEGVASAIMASDCLAFDNSIAQHFADNGNLGINVTISLKMESNSRDRDNNRDTNIDWSRFGLGSETAQRVRSNTSGFVDLSNDYGAGGHQASGANELFAEEQAVGCALNVLGFGESMAELIGFGDSKWAVRIIAGAAVLLLSVINVAGVKWVIKLQFILLLILLLAGLDFMVGSFVHTDVDNGFEGWLEGNVNKNMWSDYKDDYSWFTIFGVFFPTITGILSGINMSGDLRAPSTNIPNGTLAAISTGTFLYLVFVVFLGATCRRDVLLTDFMIAAKVSAIRVLLLAGLYVSSMSSCLGAMYGTPRVLQSISLENVIPGISILGTGRGPNKVPLYSMAVVATVTLTFIFIREINTLAPIVTMPYLLTYACIDYSYFALAQTFDIQHQREQRFDHPRIHQTFNVESADNDNDLDRLFPERTRHKTLRGESNSGSPSSPDENIETVPIAPKTHIHSKPKNWYSNLCNRWFSLFGAALKIFMMFLVNWVYAIVCISAVFLVWLYIGTANPAVKPGLASEFRFFKWLKTVILRCMGKRVYDYEQIVVTPVHPGLDVTSSQLNEDNEDFSNRRRYHQSATCYKKMCIALVKSGIFKGLLEQAAKKQTATGVERGAGNLIGLIREGAAFQDDYESKGGLPKSTYSILPCVYTNSSTQTLQLANVNNTKNVINSSLNKNRTSLYSVMFAGTGNKITIKRKSKEITDSKPKTVQVKKDIADKSVFKKPPAKCSAKPKRGCRCGNATLTPGKLTCCGQRCPCYVDSKPCVECKCRGCRNPHRPDGNKVRPLIPQMQQVQYQLPQNYSHQPVLEQQIIPNIEIENFKVESPYTYDQLNQQFTTYNVVGVPVTTNLLLKNPVLDEEDDGDDDEDDVSNEDSEIVCMVKCAGVLLEPREFPCDFFLLGYMKDLTWYILAKTEVCWKDGKSGRIISSEPK</sequence>
<feature type="transmembrane region" description="Helical" evidence="20">
    <location>
        <begin position="466"/>
        <end position="487"/>
    </location>
</feature>
<dbReference type="CDD" id="cd03829">
    <property type="entry name" value="Sina"/>
    <property type="match status" value="1"/>
</dbReference>
<evidence type="ECO:0000256" key="4">
    <source>
        <dbReference type="ARBA" id="ARBA00009119"/>
    </source>
</evidence>
<evidence type="ECO:0000256" key="3">
    <source>
        <dbReference type="ARBA" id="ARBA00004906"/>
    </source>
</evidence>
<feature type="domain" description="CXC MSL2-type" evidence="23">
    <location>
        <begin position="1038"/>
        <end position="1089"/>
    </location>
</feature>
<evidence type="ECO:0000256" key="10">
    <source>
        <dbReference type="ARBA" id="ARBA00022786"/>
    </source>
</evidence>
<keyword evidence="11 19" id="KW-0862">Zinc</keyword>
<reference evidence="24" key="1">
    <citation type="journal article" date="2020" name="J Insects Food Feed">
        <title>The yellow mealworm (Tenebrio molitor) genome: a resource for the emerging insects as food and feed industry.</title>
        <authorList>
            <person name="Eriksson T."/>
            <person name="Andere A."/>
            <person name="Kelstrup H."/>
            <person name="Emery V."/>
            <person name="Picard C."/>
        </authorList>
    </citation>
    <scope>NUCLEOTIDE SEQUENCE</scope>
    <source>
        <strain evidence="24">Stoneville</strain>
        <tissue evidence="24">Whole head</tissue>
    </source>
</reference>
<comment type="domain">
    <text evidence="19">The RING-type zinc finger domain is essential for ubiquitin ligase activity.</text>
</comment>
<comment type="subcellular location">
    <subcellularLocation>
        <location evidence="2">Membrane</location>
        <topology evidence="2">Multi-pass membrane protein</topology>
    </subcellularLocation>
</comment>
<comment type="catalytic activity">
    <reaction evidence="1 19">
        <text>S-ubiquitinyl-[E2 ubiquitin-conjugating enzyme]-L-cysteine + [acceptor protein]-L-lysine = [E2 ubiquitin-conjugating enzyme]-L-cysteine + N(6)-ubiquitinyl-[acceptor protein]-L-lysine.</text>
        <dbReference type="EC" id="2.3.2.27"/>
    </reaction>
</comment>
<dbReference type="Pfam" id="PF21361">
    <property type="entry name" value="Sina_ZnF"/>
    <property type="match status" value="1"/>
</dbReference>
<feature type="transmembrane region" description="Helical" evidence="20">
    <location>
        <begin position="667"/>
        <end position="689"/>
    </location>
</feature>
<evidence type="ECO:0000256" key="16">
    <source>
        <dbReference type="ARBA" id="ARBA00062579"/>
    </source>
</evidence>
<keyword evidence="8 19" id="KW-0479">Metal-binding</keyword>
<evidence type="ECO:0000256" key="5">
    <source>
        <dbReference type="ARBA" id="ARBA00022606"/>
    </source>
</evidence>
<dbReference type="InterPro" id="IPR049548">
    <property type="entry name" value="Sina-like_RING"/>
</dbReference>
<keyword evidence="7 20" id="KW-0812">Transmembrane</keyword>
<dbReference type="Gene3D" id="1.20.1740.10">
    <property type="entry name" value="Amino acid/polyamine transporter I"/>
    <property type="match status" value="1"/>
</dbReference>
<evidence type="ECO:0000256" key="18">
    <source>
        <dbReference type="PROSITE-ProRule" id="PRU01396"/>
    </source>
</evidence>
<keyword evidence="9 17" id="KW-0863">Zinc-finger</keyword>
<protein>
    <recommendedName>
        <fullName evidence="19">E3 ubiquitin-protein ligase</fullName>
        <ecNumber evidence="19">2.3.2.27</ecNumber>
    </recommendedName>
</protein>
<evidence type="ECO:0000256" key="20">
    <source>
        <dbReference type="SAM" id="Phobius"/>
    </source>
</evidence>
<feature type="domain" description="RING-type" evidence="21">
    <location>
        <begin position="86"/>
        <end position="121"/>
    </location>
</feature>
<evidence type="ECO:0000256" key="7">
    <source>
        <dbReference type="ARBA" id="ARBA00022692"/>
    </source>
</evidence>
<dbReference type="GO" id="GO:0008270">
    <property type="term" value="F:zinc ion binding"/>
    <property type="evidence" value="ECO:0007669"/>
    <property type="project" value="UniProtKB-KW"/>
</dbReference>
<dbReference type="PROSITE" id="PS52051">
    <property type="entry name" value="CXC_MSL2"/>
    <property type="match status" value="1"/>
</dbReference>
<dbReference type="GO" id="GO:0016020">
    <property type="term" value="C:membrane"/>
    <property type="evidence" value="ECO:0007669"/>
    <property type="project" value="UniProtKB-SubCell"/>
</dbReference>
<proteinExistence type="inferred from homology"/>
<dbReference type="PANTHER" id="PTHR45877">
    <property type="entry name" value="E3 UBIQUITIN-PROTEIN LIGASE SIAH2"/>
    <property type="match status" value="1"/>
</dbReference>
<organism evidence="24 25">
    <name type="scientific">Tenebrio molitor</name>
    <name type="common">Yellow mealworm beetle</name>
    <dbReference type="NCBI Taxonomy" id="7067"/>
    <lineage>
        <taxon>Eukaryota</taxon>
        <taxon>Metazoa</taxon>
        <taxon>Ecdysozoa</taxon>
        <taxon>Arthropoda</taxon>
        <taxon>Hexapoda</taxon>
        <taxon>Insecta</taxon>
        <taxon>Pterygota</taxon>
        <taxon>Neoptera</taxon>
        <taxon>Endopterygota</taxon>
        <taxon>Coleoptera</taxon>
        <taxon>Polyphaga</taxon>
        <taxon>Cucujiformia</taxon>
        <taxon>Tenebrionidae</taxon>
        <taxon>Tenebrio</taxon>
    </lineage>
</organism>
<evidence type="ECO:0000256" key="1">
    <source>
        <dbReference type="ARBA" id="ARBA00000900"/>
    </source>
</evidence>
<dbReference type="InterPro" id="IPR004162">
    <property type="entry name" value="SINA-like_animal"/>
</dbReference>
<evidence type="ECO:0000256" key="13">
    <source>
        <dbReference type="ARBA" id="ARBA00023136"/>
    </source>
</evidence>
<feature type="domain" description="SIAH-type" evidence="22">
    <location>
        <begin position="161"/>
        <end position="221"/>
    </location>
</feature>
<reference evidence="24" key="2">
    <citation type="submission" date="2021-08" db="EMBL/GenBank/DDBJ databases">
        <authorList>
            <person name="Eriksson T."/>
        </authorList>
    </citation>
    <scope>NUCLEOTIDE SEQUENCE</scope>
    <source>
        <strain evidence="24">Stoneville</strain>
        <tissue evidence="24">Whole head</tissue>
    </source>
</reference>
<dbReference type="AlphaFoldDB" id="A0A8J6HE68"/>
<dbReference type="Pfam" id="PF03145">
    <property type="entry name" value="Sina_TRAF"/>
    <property type="match status" value="1"/>
</dbReference>
<dbReference type="InterPro" id="IPR008974">
    <property type="entry name" value="TRAF-like"/>
</dbReference>
<dbReference type="EC" id="2.3.2.27" evidence="19"/>
<feature type="transmembrane region" description="Helical" evidence="20">
    <location>
        <begin position="592"/>
        <end position="613"/>
    </location>
</feature>
<keyword evidence="18" id="KW-0158">Chromosome</keyword>
<comment type="pathway">
    <text evidence="3 19">Protein modification; protein ubiquitination.</text>
</comment>
<dbReference type="EMBL" id="JABDTM020025736">
    <property type="protein sequence ID" value="KAH0812881.1"/>
    <property type="molecule type" value="Genomic_DNA"/>
</dbReference>
<feature type="transmembrane region" description="Helical" evidence="20">
    <location>
        <begin position="788"/>
        <end position="813"/>
    </location>
</feature>
<dbReference type="InterPro" id="IPR013010">
    <property type="entry name" value="Znf_SIAH"/>
</dbReference>
<dbReference type="FunFam" id="2.60.210.10:FF:000002">
    <property type="entry name" value="E3 ubiquitin-protein ligase"/>
    <property type="match status" value="1"/>
</dbReference>
<gene>
    <name evidence="24" type="ORF">GEV33_009918</name>
</gene>
<evidence type="ECO:0000259" key="21">
    <source>
        <dbReference type="PROSITE" id="PS50089"/>
    </source>
</evidence>
<dbReference type="GO" id="GO:0031624">
    <property type="term" value="F:ubiquitin conjugating enzyme binding"/>
    <property type="evidence" value="ECO:0007669"/>
    <property type="project" value="TreeGrafter"/>
</dbReference>
<keyword evidence="5" id="KW-0716">Sensory transduction</keyword>
<dbReference type="GO" id="GO:0072487">
    <property type="term" value="C:MSL complex"/>
    <property type="evidence" value="ECO:0007669"/>
    <property type="project" value="UniProtKB-UniRule"/>
</dbReference>
<dbReference type="CDD" id="cd13122">
    <property type="entry name" value="MSL2_CXC"/>
    <property type="match status" value="1"/>
</dbReference>
<dbReference type="GO" id="GO:0055085">
    <property type="term" value="P:transmembrane transport"/>
    <property type="evidence" value="ECO:0007669"/>
    <property type="project" value="InterPro"/>
</dbReference>
<dbReference type="InterPro" id="IPR032049">
    <property type="entry name" value="Msl2-CXC"/>
</dbReference>
<evidence type="ECO:0000256" key="8">
    <source>
        <dbReference type="ARBA" id="ARBA00022723"/>
    </source>
</evidence>
<comment type="caution">
    <text evidence="24">The sequence shown here is derived from an EMBL/GenBank/DDBJ whole genome shotgun (WGS) entry which is preliminary data.</text>
</comment>
<dbReference type="InterPro" id="IPR018121">
    <property type="entry name" value="7-in-absentia-prot_TRAF-dom"/>
</dbReference>
<dbReference type="GO" id="GO:0005737">
    <property type="term" value="C:cytoplasm"/>
    <property type="evidence" value="ECO:0007669"/>
    <property type="project" value="InterPro"/>
</dbReference>
<dbReference type="PROSITE" id="PS51081">
    <property type="entry name" value="ZF_SIAH"/>
    <property type="match status" value="1"/>
</dbReference>
<evidence type="ECO:0000259" key="22">
    <source>
        <dbReference type="PROSITE" id="PS51081"/>
    </source>
</evidence>
<keyword evidence="10 19" id="KW-0833">Ubl conjugation pathway</keyword>
<evidence type="ECO:0000256" key="6">
    <source>
        <dbReference type="ARBA" id="ARBA00022679"/>
    </source>
</evidence>
<comment type="domain">
    <text evidence="19">The SBD domain (substrate-binding domain) mediates the interaction with substrate proteins. It is related to the TRAF family.</text>
</comment>
<accession>A0A8J6HE68</accession>
<evidence type="ECO:0000256" key="9">
    <source>
        <dbReference type="ARBA" id="ARBA00022771"/>
    </source>
</evidence>
<comment type="function">
    <text evidence="19">E3 ubiquitin-protein ligase that mediates ubiquitination and subsequent proteasomal degradation of target proteins. E3 ubiquitin ligases accept ubiquitin from an E2 ubiquitin-conjugating enzyme in the form of a thioester and then directly transfers the ubiquitin to targeted substrates.</text>
</comment>
<keyword evidence="12 20" id="KW-1133">Transmembrane helix</keyword>
<feature type="transmembrane region" description="Helical" evidence="20">
    <location>
        <begin position="643"/>
        <end position="661"/>
    </location>
</feature>
<name>A0A8J6HE68_TENMO</name>
<dbReference type="Pfam" id="PF00324">
    <property type="entry name" value="AA_permease"/>
    <property type="match status" value="1"/>
</dbReference>
<dbReference type="SMART" id="SM01114">
    <property type="entry name" value="CXC"/>
    <property type="match status" value="1"/>
</dbReference>
<dbReference type="FunFam" id="3.30.40.10:FF:000041">
    <property type="entry name" value="E3 ubiquitin-protein ligase SINAT3"/>
    <property type="match status" value="1"/>
</dbReference>
<evidence type="ECO:0000256" key="12">
    <source>
        <dbReference type="ARBA" id="ARBA00022989"/>
    </source>
</evidence>
<dbReference type="GO" id="GO:0030154">
    <property type="term" value="P:cell differentiation"/>
    <property type="evidence" value="ECO:0007669"/>
    <property type="project" value="UniProtKB-ARBA"/>
</dbReference>
<feature type="transmembrane region" description="Helical" evidence="20">
    <location>
        <begin position="551"/>
        <end position="572"/>
    </location>
</feature>
<dbReference type="GO" id="GO:0043161">
    <property type="term" value="P:proteasome-mediated ubiquitin-dependent protein catabolic process"/>
    <property type="evidence" value="ECO:0007669"/>
    <property type="project" value="TreeGrafter"/>
</dbReference>
<feature type="transmembrane region" description="Helical" evidence="20">
    <location>
        <begin position="515"/>
        <end position="539"/>
    </location>
</feature>
<dbReference type="SUPFAM" id="SSF49599">
    <property type="entry name" value="TRAF domain-like"/>
    <property type="match status" value="1"/>
</dbReference>
<evidence type="ECO:0000313" key="24">
    <source>
        <dbReference type="EMBL" id="KAH0812881.1"/>
    </source>
</evidence>
<evidence type="ECO:0000256" key="2">
    <source>
        <dbReference type="ARBA" id="ARBA00004141"/>
    </source>
</evidence>